<dbReference type="AlphaFoldDB" id="A0A6M3L6R9"/>
<accession>A0A6M3L6R9</accession>
<evidence type="ECO:0000313" key="1">
    <source>
        <dbReference type="EMBL" id="QJA89999.1"/>
    </source>
</evidence>
<organism evidence="1">
    <name type="scientific">viral metagenome</name>
    <dbReference type="NCBI Taxonomy" id="1070528"/>
    <lineage>
        <taxon>unclassified sequences</taxon>
        <taxon>metagenomes</taxon>
        <taxon>organismal metagenomes</taxon>
    </lineage>
</organism>
<dbReference type="EMBL" id="MT142884">
    <property type="protein sequence ID" value="QJA89999.1"/>
    <property type="molecule type" value="Genomic_DNA"/>
</dbReference>
<protein>
    <submittedName>
        <fullName evidence="1">Uncharacterized protein</fullName>
    </submittedName>
</protein>
<name>A0A6M3L6R9_9ZZZZ</name>
<sequence length="1000" mass="112062">MKVTGMTAEEYEKEIGSLVGKNFASPVLSERLKKGQASLLSVETPLLLRALGVPYRNMSLIPAMDKKWGAALAEGMEALFSGVAKTDTGAKVIMGIRNLFKSGTGHMGADKLWYKIAGEEFAQTGKAEAILKEARDSLPDFSDDTIKRLRDAIEEPDGPHNHWGNIDNPYPVDDDILPAFNLLKGLLKERVDLHLATPGLSHKVIGRTGKLSLADAHKGMLRAVEINRKDLIEKFPKPDELQKIASEHGARAVKDYKEVFPAATGKELKKTYKTARKEKINALLEGELERAAQIAHDAYGRPSGYFPHVMNKDTRMYEAFQAILHDDRIKYRGVPASRVFLSASKGRHLKEHTVTELNRLFIEGLPYKFMDEVAAHIRKIGGEPLKNWQKWLGMQDIHSLQMYMEDPGQAISYYLTSSIRAVSQSEKLNMLVKMGGRPLPMVKKGQVTKGSFSELLGEKPYLLSPEGMRAVFGESWRTEIGEGTAAMYDALIKKNSLKVKNELGNLFMATEDNLDSIVQAQSAGVPIWAVAGDVVDDMHRLLKMSTNSDEMNNFLKLWDGATNFWKTWTLFPFPGYYLRNYVGNAWAAHIGGSFHALPKHGPRAIRFLKESGAWRLGRPGADKTLKEAGPAFESLAIKRATTGELVPPAEMLKGALDYNVLQGGLTMGELMQSAKKVNGKFVFQQNKGNLPKRIAMSLGPRGEIPQTAFWAGNTAENLFRLNHYFHRIEKGDSIYEAAMNVKRYFFDYNELSQFERKVMRRILPFYSWARFNTPLQIQALVQQPGKYGNLGRMMELMQSEDAKKFPKEQLPKWLGEQVGLPVRINRQTNNIEVAVLKSWLSAADIVNVTRPVRAFTELMHPAPKFMIERLSGKNLYTGSDIESFPGEPYPAPFLGMSLSRKQVHALKQARILNEANKLVQAASGEGELGATMRWANAFGVTPKIHGFDIETLKQRMKFDKAVRAGKYKRVINIAKKTGNKDILEMYSEKIADAKKTRVNK</sequence>
<reference evidence="1" key="1">
    <citation type="submission" date="2020-03" db="EMBL/GenBank/DDBJ databases">
        <title>The deep terrestrial virosphere.</title>
        <authorList>
            <person name="Holmfeldt K."/>
            <person name="Nilsson E."/>
            <person name="Simone D."/>
            <person name="Lopez-Fernandez M."/>
            <person name="Wu X."/>
            <person name="de Brujin I."/>
            <person name="Lundin D."/>
            <person name="Andersson A."/>
            <person name="Bertilsson S."/>
            <person name="Dopson M."/>
        </authorList>
    </citation>
    <scope>NUCLEOTIDE SEQUENCE</scope>
    <source>
        <strain evidence="1">MM415B02461</strain>
    </source>
</reference>
<proteinExistence type="predicted"/>
<gene>
    <name evidence="1" type="ORF">MM415B02461_0001</name>
</gene>